<organism evidence="1 2">
    <name type="scientific">Enterococcus phage vB_EfaP_IME199</name>
    <dbReference type="NCBI Taxonomy" id="1747351"/>
    <lineage>
        <taxon>Viruses</taxon>
        <taxon>Duplodnaviria</taxon>
        <taxon>Heunggongvirae</taxon>
        <taxon>Uroviricota</taxon>
        <taxon>Caudoviricetes</taxon>
        <taxon>Rountreeviridae</taxon>
        <taxon>Sarlesvirinae</taxon>
        <taxon>Minhovirus</taxon>
        <taxon>Minhovirus IME199</taxon>
    </lineage>
</organism>
<protein>
    <submittedName>
        <fullName evidence="1">Uncharacterized protein</fullName>
    </submittedName>
</protein>
<reference evidence="1 2" key="1">
    <citation type="submission" date="2015-10" db="EMBL/GenBank/DDBJ databases">
        <authorList>
            <person name="Gilbert D.G."/>
        </authorList>
    </citation>
    <scope>NUCLEOTIDE SEQUENCE [LARGE SCALE GENOMIC DNA]</scope>
</reference>
<proteinExistence type="predicted"/>
<dbReference type="GeneID" id="56214355"/>
<accession>A0A0S2MYJ4</accession>
<dbReference type="Proteomes" id="UP000222983">
    <property type="component" value="Segment"/>
</dbReference>
<name>A0A0S2MYJ4_9CAUD</name>
<keyword evidence="2" id="KW-1185">Reference proteome</keyword>
<evidence type="ECO:0000313" key="1">
    <source>
        <dbReference type="EMBL" id="ALO81015.1"/>
    </source>
</evidence>
<sequence>MNTKEEILKLKEAVNKLAKEFGMHSDGDGVNPHQLATEISNGLMSADTYRQARGYAHKDNYLNEKYDFWRIPPGIYATVYAWADLIPTPDDAVPGDLITLKVFGEDNRRKTYIMIIQKTGSIYYLNTSQNQGEGGGNTNSLFWKRIPQETILWNAGTSDATVGQNMNLAVSTRRFRRLRFHFHGLGGSQFCVDVPSADNPIVSFSTTASSANEAYIIRMNLVNQRDNVVLRYDKLRVTTLRPDGTITIDDNDRGFTIFAIEGVY</sequence>
<dbReference type="KEGG" id="vg:56214355"/>
<dbReference type="EMBL" id="KT945995">
    <property type="protein sequence ID" value="ALO81015.1"/>
    <property type="molecule type" value="Genomic_DNA"/>
</dbReference>
<dbReference type="RefSeq" id="YP_009908794.1">
    <property type="nucleotide sequence ID" value="NC_049931.1"/>
</dbReference>
<evidence type="ECO:0000313" key="2">
    <source>
        <dbReference type="Proteomes" id="UP000222983"/>
    </source>
</evidence>